<dbReference type="Proteomes" id="UP001221558">
    <property type="component" value="Chromosome"/>
</dbReference>
<proteinExistence type="predicted"/>
<keyword evidence="2" id="KW-1185">Reference proteome</keyword>
<evidence type="ECO:0000313" key="2">
    <source>
        <dbReference type="Proteomes" id="UP001221558"/>
    </source>
</evidence>
<protein>
    <submittedName>
        <fullName evidence="1">Uncharacterized protein</fullName>
    </submittedName>
</protein>
<dbReference type="EMBL" id="CP117880">
    <property type="protein sequence ID" value="WDF69621.1"/>
    <property type="molecule type" value="Genomic_DNA"/>
</dbReference>
<name>A0ABY7WJ35_9SPHI</name>
<sequence>MKNQKKTFGMFGAVAVASLGLSAVITPESTNANSIESVIPTITTEATANLKAEAAANWILNPDWFIQSDEPTNPPPVEEEVEE</sequence>
<organism evidence="1 2">
    <name type="scientific">Sphingobacterium oryzagri</name>
    <dbReference type="NCBI Taxonomy" id="3025669"/>
    <lineage>
        <taxon>Bacteria</taxon>
        <taxon>Pseudomonadati</taxon>
        <taxon>Bacteroidota</taxon>
        <taxon>Sphingobacteriia</taxon>
        <taxon>Sphingobacteriales</taxon>
        <taxon>Sphingobacteriaceae</taxon>
        <taxon>Sphingobacterium</taxon>
    </lineage>
</organism>
<dbReference type="RefSeq" id="WP_274268334.1">
    <property type="nucleotide sequence ID" value="NZ_CP117880.1"/>
</dbReference>
<evidence type="ECO:0000313" key="1">
    <source>
        <dbReference type="EMBL" id="WDF69621.1"/>
    </source>
</evidence>
<accession>A0ABY7WJ35</accession>
<reference evidence="1 2" key="1">
    <citation type="submission" date="2023-02" db="EMBL/GenBank/DDBJ databases">
        <title>Genome sequence of Sphingobacterium sp. KACC 22765.</title>
        <authorList>
            <person name="Kim S."/>
            <person name="Heo J."/>
            <person name="Kwon S.-W."/>
        </authorList>
    </citation>
    <scope>NUCLEOTIDE SEQUENCE [LARGE SCALE GENOMIC DNA]</scope>
    <source>
        <strain evidence="1 2">KACC 22765</strain>
    </source>
</reference>
<gene>
    <name evidence="1" type="ORF">PQ465_04390</name>
</gene>